<dbReference type="OrthoDB" id="10374757at2759"/>
<dbReference type="InterPro" id="IPR013087">
    <property type="entry name" value="Znf_C2H2_type"/>
</dbReference>
<dbReference type="Gene3D" id="3.30.160.60">
    <property type="entry name" value="Classic Zinc Finger"/>
    <property type="match status" value="1"/>
</dbReference>
<feature type="domain" description="C2H2-type" evidence="1">
    <location>
        <begin position="71"/>
        <end position="92"/>
    </location>
</feature>
<dbReference type="Proteomes" id="UP000252139">
    <property type="component" value="Unassembled WGS sequence"/>
</dbReference>
<feature type="non-terminal residue" evidence="2">
    <location>
        <position position="94"/>
    </location>
</feature>
<accession>A0A367INI1</accession>
<evidence type="ECO:0000313" key="2">
    <source>
        <dbReference type="EMBL" id="RCH79250.1"/>
    </source>
</evidence>
<dbReference type="SMART" id="SM00355">
    <property type="entry name" value="ZnF_C2H2"/>
    <property type="match status" value="2"/>
</dbReference>
<dbReference type="PROSITE" id="PS00028">
    <property type="entry name" value="ZINC_FINGER_C2H2_1"/>
    <property type="match status" value="1"/>
</dbReference>
<name>A0A367INI1_RHIAZ</name>
<comment type="caution">
    <text evidence="2">The sequence shown here is derived from an EMBL/GenBank/DDBJ whole genome shotgun (WGS) entry which is preliminary data.</text>
</comment>
<keyword evidence="3" id="KW-1185">Reference proteome</keyword>
<protein>
    <recommendedName>
        <fullName evidence="1">C2H2-type domain-containing protein</fullName>
    </recommendedName>
</protein>
<proteinExistence type="predicted"/>
<dbReference type="AlphaFoldDB" id="A0A367INI1"/>
<organism evidence="2 3">
    <name type="scientific">Rhizopus azygosporus</name>
    <name type="common">Rhizopus microsporus var. azygosporus</name>
    <dbReference type="NCBI Taxonomy" id="86630"/>
    <lineage>
        <taxon>Eukaryota</taxon>
        <taxon>Fungi</taxon>
        <taxon>Fungi incertae sedis</taxon>
        <taxon>Mucoromycota</taxon>
        <taxon>Mucoromycotina</taxon>
        <taxon>Mucoromycetes</taxon>
        <taxon>Mucorales</taxon>
        <taxon>Mucorineae</taxon>
        <taxon>Rhizopodaceae</taxon>
        <taxon>Rhizopus</taxon>
    </lineage>
</organism>
<reference evidence="2 3" key="1">
    <citation type="journal article" date="2018" name="G3 (Bethesda)">
        <title>Phylogenetic and Phylogenomic Definition of Rhizopus Species.</title>
        <authorList>
            <person name="Gryganskyi A.P."/>
            <person name="Golan J."/>
            <person name="Dolatabadi S."/>
            <person name="Mondo S."/>
            <person name="Robb S."/>
            <person name="Idnurm A."/>
            <person name="Muszewska A."/>
            <person name="Steczkiewicz K."/>
            <person name="Masonjones S."/>
            <person name="Liao H.L."/>
            <person name="Gajdeczka M.T."/>
            <person name="Anike F."/>
            <person name="Vuek A."/>
            <person name="Anishchenko I.M."/>
            <person name="Voigt K."/>
            <person name="de Hoog G.S."/>
            <person name="Smith M.E."/>
            <person name="Heitman J."/>
            <person name="Vilgalys R."/>
            <person name="Stajich J.E."/>
        </authorList>
    </citation>
    <scope>NUCLEOTIDE SEQUENCE [LARGE SCALE GENOMIC DNA]</scope>
    <source>
        <strain evidence="2 3">CBS 357.93</strain>
    </source>
</reference>
<evidence type="ECO:0000313" key="3">
    <source>
        <dbReference type="Proteomes" id="UP000252139"/>
    </source>
</evidence>
<dbReference type="EMBL" id="PJQL01004615">
    <property type="protein sequence ID" value="RCH79250.1"/>
    <property type="molecule type" value="Genomic_DNA"/>
</dbReference>
<evidence type="ECO:0000259" key="1">
    <source>
        <dbReference type="PROSITE" id="PS00028"/>
    </source>
</evidence>
<sequence>MTIALLTKLTCPYCDDEECFKKIQNIQRHCQRKHSILLPSRSRGDQPPKDSTKYTEALHEKYPSIPVKLTCPCCCDLFVNKSALKTHIDEQHNV</sequence>
<gene>
    <name evidence="2" type="ORF">CU097_002705</name>
</gene>